<proteinExistence type="predicted"/>
<keyword evidence="2" id="KW-1133">Transmembrane helix</keyword>
<sequence length="605" mass="67655">MMHGDSLFTWDKFNDTEDIRAAAMKSAAEGGPNSGFEMPDVDYFKQPELANELPDMKDDIDLIISTEAYINRLVDFHDRMMKAKGMSRGMAYELLELVPDMESFVKPNGFTEVISGVGYHPSLESISTQMWVVIAAAAAFLAAIIYKFINWMFGGTGGSSSGGGASLDKVEQGIRESEKKVDQQEKVLERTSKTVRDAHGKTLNVRMPNAISHEMIRNSSLPEPLQKQIMDEIPDLLDNVKIDPQPKHEHFLKINLIDVLTGLEGGSQVLEYMRKPSRYARVVFALERSDAMSLITHSFEGFNSYSHLMLSRLQALEEAFSIGKEMSSGFSDYGHTAHLFANVKEQALLKTVADVSGGDLATFKIGSKTFNSVGEWAQTLRDSIHDAGSNEPNFNDLEELLTGYQMGVRRLKEVDWRGMITFIELLKKSQPILQQLEKKAEDYQKAVKGGDFKITPEMSNEERAAKYAQKENMNTIIGLQRMLTEDYAGLMRVYSEISRVYTEVTKNAADVVNTLRKNAASIVTLYNKVKEQVPPSLEELVDDLSELSKEARESQVNQHMLPFVSVKHLKVSFGGSDDDDENAPSVTMSHEEAQKALKIITGQKE</sequence>
<keyword evidence="2" id="KW-0472">Membrane</keyword>
<feature type="transmembrane region" description="Helical" evidence="2">
    <location>
        <begin position="130"/>
        <end position="149"/>
    </location>
</feature>
<keyword evidence="1" id="KW-0175">Coiled coil</keyword>
<accession>A0AAU7PF25</accession>
<gene>
    <name evidence="3" type="ORF">SURPRISE13_191</name>
</gene>
<organism evidence="3">
    <name type="scientific">Burkholderia phage vB_BgluM-SURPRISE13</name>
    <dbReference type="NCBI Taxonomy" id="3159457"/>
    <lineage>
        <taxon>Viruses</taxon>
    </lineage>
</organism>
<keyword evidence="2" id="KW-0812">Transmembrane</keyword>
<evidence type="ECO:0000313" key="3">
    <source>
        <dbReference type="EMBL" id="XBS47546.1"/>
    </source>
</evidence>
<evidence type="ECO:0000256" key="2">
    <source>
        <dbReference type="SAM" id="Phobius"/>
    </source>
</evidence>
<reference evidence="3" key="1">
    <citation type="submission" date="2024-05" db="EMBL/GenBank/DDBJ databases">
        <title>Isolation and characterization of the novel Burkholderia jumbo bacteriophage Surprise13.</title>
        <authorList>
            <person name="Supina B.S.I."/>
            <person name="Dennis J."/>
        </authorList>
    </citation>
    <scope>NUCLEOTIDE SEQUENCE</scope>
</reference>
<dbReference type="EMBL" id="PP856017">
    <property type="protein sequence ID" value="XBS47546.1"/>
    <property type="molecule type" value="Genomic_DNA"/>
</dbReference>
<evidence type="ECO:0000256" key="1">
    <source>
        <dbReference type="SAM" id="Coils"/>
    </source>
</evidence>
<protein>
    <submittedName>
        <fullName evidence="3">Uncharacterized protein</fullName>
    </submittedName>
</protein>
<feature type="coiled-coil region" evidence="1">
    <location>
        <begin position="167"/>
        <end position="194"/>
    </location>
</feature>
<name>A0AAU7PF25_9VIRU</name>